<gene>
    <name evidence="2" type="ORF">UPYG_G00138620</name>
</gene>
<evidence type="ECO:0000313" key="3">
    <source>
        <dbReference type="Proteomes" id="UP001557470"/>
    </source>
</evidence>
<accession>A0ABD0WUS6</accession>
<proteinExistence type="predicted"/>
<dbReference type="EMBL" id="JAGEUA010000004">
    <property type="protein sequence ID" value="KAL0984215.1"/>
    <property type="molecule type" value="Genomic_DNA"/>
</dbReference>
<organism evidence="2 3">
    <name type="scientific">Umbra pygmaea</name>
    <name type="common">Eastern mudminnow</name>
    <dbReference type="NCBI Taxonomy" id="75934"/>
    <lineage>
        <taxon>Eukaryota</taxon>
        <taxon>Metazoa</taxon>
        <taxon>Chordata</taxon>
        <taxon>Craniata</taxon>
        <taxon>Vertebrata</taxon>
        <taxon>Euteleostomi</taxon>
        <taxon>Actinopterygii</taxon>
        <taxon>Neopterygii</taxon>
        <taxon>Teleostei</taxon>
        <taxon>Protacanthopterygii</taxon>
        <taxon>Esociformes</taxon>
        <taxon>Umbridae</taxon>
        <taxon>Umbra</taxon>
    </lineage>
</organism>
<evidence type="ECO:0000313" key="2">
    <source>
        <dbReference type="EMBL" id="KAL0984215.1"/>
    </source>
</evidence>
<reference evidence="2 3" key="1">
    <citation type="submission" date="2024-06" db="EMBL/GenBank/DDBJ databases">
        <authorList>
            <person name="Pan Q."/>
            <person name="Wen M."/>
            <person name="Jouanno E."/>
            <person name="Zahm M."/>
            <person name="Klopp C."/>
            <person name="Cabau C."/>
            <person name="Louis A."/>
            <person name="Berthelot C."/>
            <person name="Parey E."/>
            <person name="Roest Crollius H."/>
            <person name="Montfort J."/>
            <person name="Robinson-Rechavi M."/>
            <person name="Bouchez O."/>
            <person name="Lampietro C."/>
            <person name="Lopez Roques C."/>
            <person name="Donnadieu C."/>
            <person name="Postlethwait J."/>
            <person name="Bobe J."/>
            <person name="Verreycken H."/>
            <person name="Guiguen Y."/>
        </authorList>
    </citation>
    <scope>NUCLEOTIDE SEQUENCE [LARGE SCALE GENOMIC DNA]</scope>
    <source>
        <strain evidence="2">Up_M1</strain>
        <tissue evidence="2">Testis</tissue>
    </source>
</reference>
<sequence length="66" mass="7509">MLGSFQEKERTAIAKAVKGQKVWIGIKKLTMLIEMALQMDPEYRVSKFLILLKEQGALGSEKHISF</sequence>
<dbReference type="FunFam" id="1.10.8.60:FF:000031">
    <property type="entry name" value="vesicle-fusing ATPase isoform X1"/>
    <property type="match status" value="1"/>
</dbReference>
<dbReference type="Pfam" id="PF21964">
    <property type="entry name" value="NSF_ATPase_lid"/>
    <property type="match status" value="1"/>
</dbReference>
<name>A0ABD0WUS6_UMBPY</name>
<dbReference type="InterPro" id="IPR054419">
    <property type="entry name" value="NSF_ATPase_lid"/>
</dbReference>
<feature type="domain" description="NSF AAA+ ATPase lid" evidence="1">
    <location>
        <begin position="3"/>
        <end position="54"/>
    </location>
</feature>
<comment type="caution">
    <text evidence="2">The sequence shown here is derived from an EMBL/GenBank/DDBJ whole genome shotgun (WGS) entry which is preliminary data.</text>
</comment>
<keyword evidence="3" id="KW-1185">Reference proteome</keyword>
<evidence type="ECO:0000259" key="1">
    <source>
        <dbReference type="Pfam" id="PF21964"/>
    </source>
</evidence>
<dbReference type="Proteomes" id="UP001557470">
    <property type="component" value="Unassembled WGS sequence"/>
</dbReference>
<dbReference type="AlphaFoldDB" id="A0ABD0WUS6"/>
<protein>
    <recommendedName>
        <fullName evidence="1">NSF AAA+ ATPase lid domain-containing protein</fullName>
    </recommendedName>
</protein>
<dbReference type="Gene3D" id="1.10.8.60">
    <property type="match status" value="1"/>
</dbReference>